<evidence type="ECO:0000259" key="1">
    <source>
        <dbReference type="Pfam" id="PF07883"/>
    </source>
</evidence>
<evidence type="ECO:0000313" key="2">
    <source>
        <dbReference type="EMBL" id="NHN33677.1"/>
    </source>
</evidence>
<evidence type="ECO:0000313" key="3">
    <source>
        <dbReference type="Proteomes" id="UP001165962"/>
    </source>
</evidence>
<dbReference type="SUPFAM" id="SSF47240">
    <property type="entry name" value="Ferritin-like"/>
    <property type="match status" value="1"/>
</dbReference>
<reference evidence="2" key="1">
    <citation type="submission" date="2020-03" db="EMBL/GenBank/DDBJ databases">
        <title>Draft sequencing of Paenibacilllus sp. S3N08.</title>
        <authorList>
            <person name="Kim D.-U."/>
        </authorList>
    </citation>
    <scope>NUCLEOTIDE SEQUENCE</scope>
    <source>
        <strain evidence="2">S3N08</strain>
    </source>
</reference>
<feature type="domain" description="Cupin type-2" evidence="1">
    <location>
        <begin position="202"/>
        <end position="277"/>
    </location>
</feature>
<dbReference type="Proteomes" id="UP001165962">
    <property type="component" value="Unassembled WGS sequence"/>
</dbReference>
<dbReference type="InterPro" id="IPR014710">
    <property type="entry name" value="RmlC-like_jellyroll"/>
</dbReference>
<dbReference type="InterPro" id="IPR013096">
    <property type="entry name" value="Cupin_2"/>
</dbReference>
<dbReference type="InterPro" id="IPR052538">
    <property type="entry name" value="Flavonoid_dioxygenase-like"/>
</dbReference>
<organism evidence="2 3">
    <name type="scientific">Paenibacillus agricola</name>
    <dbReference type="NCBI Taxonomy" id="2716264"/>
    <lineage>
        <taxon>Bacteria</taxon>
        <taxon>Bacillati</taxon>
        <taxon>Bacillota</taxon>
        <taxon>Bacilli</taxon>
        <taxon>Bacillales</taxon>
        <taxon>Paenibacillaceae</taxon>
        <taxon>Paenibacillus</taxon>
    </lineage>
</organism>
<dbReference type="InterPro" id="IPR009078">
    <property type="entry name" value="Ferritin-like_SF"/>
</dbReference>
<dbReference type="Gene3D" id="2.60.120.10">
    <property type="entry name" value="Jelly Rolls"/>
    <property type="match status" value="1"/>
</dbReference>
<accession>A0ABX0JBZ5</accession>
<sequence>MYYVPQTYSNPYYANDNTPLYHPGYTLRNQQEYFEQGFEAILAGIKREASAIDLYSRLAHAAPNHNHKNNILYALEDKKVHLNQFTNIYITLTGRQPIYQTDKVHFRSYREGLTKAHEAGIQGYEEYRKNGLLIQYPPVQNVFLHASSREKENAARFASLNEEVVLKDYGSKPFVVNIDKVTKQNNTYRTALWTGKHFQVTVMSISVGDDIGLEVHPTTDQFIRIEEGQGLVQMGDSKDKLDFEEKAYNDYAIMIPAGKWHNVTNTGNKPLKIYVIYAPPQHPYGTVHGTKKNAMASEENH</sequence>
<name>A0ABX0JBZ5_9BACL</name>
<protein>
    <submittedName>
        <fullName evidence="2">Cupin domain-containing protein</fullName>
    </submittedName>
</protein>
<dbReference type="PANTHER" id="PTHR43346:SF1">
    <property type="entry name" value="QUERCETIN 2,3-DIOXYGENASE-RELATED"/>
    <property type="match status" value="1"/>
</dbReference>
<dbReference type="RefSeq" id="WP_166153984.1">
    <property type="nucleotide sequence ID" value="NZ_JAAOIW010000013.1"/>
</dbReference>
<proteinExistence type="predicted"/>
<dbReference type="EMBL" id="JAAOIW010000013">
    <property type="protein sequence ID" value="NHN33677.1"/>
    <property type="molecule type" value="Genomic_DNA"/>
</dbReference>
<dbReference type="SUPFAM" id="SSF51182">
    <property type="entry name" value="RmlC-like cupins"/>
    <property type="match status" value="1"/>
</dbReference>
<gene>
    <name evidence="2" type="ORF">G9U52_28070</name>
</gene>
<dbReference type="Pfam" id="PF07883">
    <property type="entry name" value="Cupin_2"/>
    <property type="match status" value="1"/>
</dbReference>
<dbReference type="InterPro" id="IPR011051">
    <property type="entry name" value="RmlC_Cupin_sf"/>
</dbReference>
<comment type="caution">
    <text evidence="2">The sequence shown here is derived from an EMBL/GenBank/DDBJ whole genome shotgun (WGS) entry which is preliminary data.</text>
</comment>
<keyword evidence="3" id="KW-1185">Reference proteome</keyword>
<dbReference type="CDD" id="cd02223">
    <property type="entry name" value="cupin_Bh2720-like"/>
    <property type="match status" value="1"/>
</dbReference>
<dbReference type="PANTHER" id="PTHR43346">
    <property type="entry name" value="LIGAND BINDING DOMAIN PROTEIN, PUTATIVE (AFU_ORTHOLOGUE AFUA_6G14370)-RELATED"/>
    <property type="match status" value="1"/>
</dbReference>